<dbReference type="PANTHER" id="PTHR14187:SF82">
    <property type="entry name" value="FAMILY CHAPERONE, PUTATIVE (AFU_ORTHOLOGUE AFUA_7G08575)-RELATED"/>
    <property type="match status" value="1"/>
</dbReference>
<keyword evidence="1" id="KW-0547">Nucleotide-binding</keyword>
<dbReference type="Proteomes" id="UP001303473">
    <property type="component" value="Unassembled WGS sequence"/>
</dbReference>
<evidence type="ECO:0000256" key="2">
    <source>
        <dbReference type="ARBA" id="ARBA00022840"/>
    </source>
</evidence>
<protein>
    <recommendedName>
        <fullName evidence="7">Actin-like ATPase domain-containing protein</fullName>
    </recommendedName>
</protein>
<accession>A0AAN6N0F3</accession>
<keyword evidence="4" id="KW-0812">Transmembrane</keyword>
<feature type="compositionally biased region" description="Pro residues" evidence="3">
    <location>
        <begin position="706"/>
        <end position="716"/>
    </location>
</feature>
<dbReference type="PRINTS" id="PR00301">
    <property type="entry name" value="HEATSHOCK70"/>
</dbReference>
<keyword evidence="6" id="KW-1185">Reference proteome</keyword>
<evidence type="ECO:0000256" key="3">
    <source>
        <dbReference type="SAM" id="MobiDB-lite"/>
    </source>
</evidence>
<dbReference type="PANTHER" id="PTHR14187">
    <property type="entry name" value="ALPHA KINASE/ELONGATION FACTOR 2 KINASE"/>
    <property type="match status" value="1"/>
</dbReference>
<dbReference type="AlphaFoldDB" id="A0AAN6N0F3"/>
<comment type="caution">
    <text evidence="5">The sequence shown here is derived from an EMBL/GenBank/DDBJ whole genome shotgun (WGS) entry which is preliminary data.</text>
</comment>
<keyword evidence="4" id="KW-0472">Membrane</keyword>
<dbReference type="GO" id="GO:0005524">
    <property type="term" value="F:ATP binding"/>
    <property type="evidence" value="ECO:0007669"/>
    <property type="project" value="UniProtKB-KW"/>
</dbReference>
<dbReference type="Gene3D" id="3.90.640.10">
    <property type="entry name" value="Actin, Chain A, domain 4"/>
    <property type="match status" value="1"/>
</dbReference>
<evidence type="ECO:0000256" key="4">
    <source>
        <dbReference type="SAM" id="Phobius"/>
    </source>
</evidence>
<gene>
    <name evidence="5" type="ORF">QBC46DRAFT_323811</name>
</gene>
<keyword evidence="2" id="KW-0067">ATP-binding</keyword>
<feature type="region of interest" description="Disordered" evidence="3">
    <location>
        <begin position="780"/>
        <end position="804"/>
    </location>
</feature>
<name>A0AAN6N0F3_9PEZI</name>
<evidence type="ECO:0000256" key="1">
    <source>
        <dbReference type="ARBA" id="ARBA00022741"/>
    </source>
</evidence>
<dbReference type="InterPro" id="IPR043129">
    <property type="entry name" value="ATPase_NBD"/>
</dbReference>
<dbReference type="Gene3D" id="3.30.420.40">
    <property type="match status" value="2"/>
</dbReference>
<feature type="region of interest" description="Disordered" evidence="3">
    <location>
        <begin position="696"/>
        <end position="716"/>
    </location>
</feature>
<feature type="compositionally biased region" description="Gly residues" evidence="3">
    <location>
        <begin position="781"/>
        <end position="790"/>
    </location>
</feature>
<feature type="transmembrane region" description="Helical" evidence="4">
    <location>
        <begin position="648"/>
        <end position="668"/>
    </location>
</feature>
<proteinExistence type="predicted"/>
<evidence type="ECO:0000313" key="5">
    <source>
        <dbReference type="EMBL" id="KAK3935217.1"/>
    </source>
</evidence>
<evidence type="ECO:0008006" key="7">
    <source>
        <dbReference type="Google" id="ProtNLM"/>
    </source>
</evidence>
<dbReference type="EMBL" id="MU853934">
    <property type="protein sequence ID" value="KAK3935217.1"/>
    <property type="molecule type" value="Genomic_DNA"/>
</dbReference>
<dbReference type="CDD" id="cd10170">
    <property type="entry name" value="ASKHA_NBD_HSP70"/>
    <property type="match status" value="1"/>
</dbReference>
<organism evidence="5 6">
    <name type="scientific">Diplogelasinospora grovesii</name>
    <dbReference type="NCBI Taxonomy" id="303347"/>
    <lineage>
        <taxon>Eukaryota</taxon>
        <taxon>Fungi</taxon>
        <taxon>Dikarya</taxon>
        <taxon>Ascomycota</taxon>
        <taxon>Pezizomycotina</taxon>
        <taxon>Sordariomycetes</taxon>
        <taxon>Sordariomycetidae</taxon>
        <taxon>Sordariales</taxon>
        <taxon>Diplogelasinosporaceae</taxon>
        <taxon>Diplogelasinospora</taxon>
    </lineage>
</organism>
<dbReference type="InterPro" id="IPR013126">
    <property type="entry name" value="Hsp_70_fam"/>
</dbReference>
<keyword evidence="4" id="KW-1133">Transmembrane helix</keyword>
<feature type="region of interest" description="Disordered" evidence="3">
    <location>
        <begin position="727"/>
        <end position="746"/>
    </location>
</feature>
<dbReference type="Pfam" id="PF00012">
    <property type="entry name" value="HSP70"/>
    <property type="match status" value="1"/>
</dbReference>
<dbReference type="SUPFAM" id="SSF53067">
    <property type="entry name" value="Actin-like ATPase domain"/>
    <property type="match status" value="2"/>
</dbReference>
<dbReference type="GO" id="GO:0140662">
    <property type="term" value="F:ATP-dependent protein folding chaperone"/>
    <property type="evidence" value="ECO:0007669"/>
    <property type="project" value="InterPro"/>
</dbReference>
<reference evidence="6" key="1">
    <citation type="journal article" date="2023" name="Mol. Phylogenet. Evol.">
        <title>Genome-scale phylogeny and comparative genomics of the fungal order Sordariales.</title>
        <authorList>
            <person name="Hensen N."/>
            <person name="Bonometti L."/>
            <person name="Westerberg I."/>
            <person name="Brannstrom I.O."/>
            <person name="Guillou S."/>
            <person name="Cros-Aarteil S."/>
            <person name="Calhoun S."/>
            <person name="Haridas S."/>
            <person name="Kuo A."/>
            <person name="Mondo S."/>
            <person name="Pangilinan J."/>
            <person name="Riley R."/>
            <person name="LaButti K."/>
            <person name="Andreopoulos B."/>
            <person name="Lipzen A."/>
            <person name="Chen C."/>
            <person name="Yan M."/>
            <person name="Daum C."/>
            <person name="Ng V."/>
            <person name="Clum A."/>
            <person name="Steindorff A."/>
            <person name="Ohm R.A."/>
            <person name="Martin F."/>
            <person name="Silar P."/>
            <person name="Natvig D.O."/>
            <person name="Lalanne C."/>
            <person name="Gautier V."/>
            <person name="Ament-Velasquez S.L."/>
            <person name="Kruys A."/>
            <person name="Hutchinson M.I."/>
            <person name="Powell A.J."/>
            <person name="Barry K."/>
            <person name="Miller A.N."/>
            <person name="Grigoriev I.V."/>
            <person name="Debuchy R."/>
            <person name="Gladieux P."/>
            <person name="Hiltunen Thoren M."/>
            <person name="Johannesson H."/>
        </authorList>
    </citation>
    <scope>NUCLEOTIDE SEQUENCE [LARGE SCALE GENOMIC DNA]</scope>
    <source>
        <strain evidence="6">CBS 340.73</strain>
    </source>
</reference>
<evidence type="ECO:0000313" key="6">
    <source>
        <dbReference type="Proteomes" id="UP001303473"/>
    </source>
</evidence>
<sequence>MGGSRASNARRILVAVDFGTTYSAVAWVQVGTDPTLDRQPRTNIIQDWPEKTDTQDKVPTWLKYEDGEPRWGFDVDSSEKRYEWFKLVQDPKYSNNELLRKYPSTTIVPENEEEVEKLITDYLTLLRQHAVDQIRASFELERITSESLLRNFEWEYIITVPAMWPPSAQNITERCAEKAGMAPSRQVKIIAEPEAAGIYALNEMCQDMNLRKGDTFVICDAGGGTVDLISYTITDLKPTPILDESAPGTGGLCGSSFLDREFDKWLRNHFRNSTRWNENDLFQADALERWEREIKRNFKGDVHKVYTIPARGMADNSNLGIRGRRLEIPGETIKAIFEPVISSILKLVLKQIDDTRANGKGVNAVLLAGGFGRNDYLRKRIQTAVGSAVKVERMKDCNTAIVRGALIRALADRQAPVGQPTIPSSIPSVKSRFSQRHIGTKALTKFDPKIHDPRRERVPGGVDGGERLEVMKWFIEKGSKIVDDKPNDFDFYYDQLVSSADRNGGRLDEIKLPIFSSVEDQAPDYPDSTWASSSQARKKCTQLVVLTADLNKIPKKDLEQERGADNQWYYKIWFKIEMNCHLANITFNLVYERPREDGKIDRPRRQLLAELSNFVSVCGPQLQRFSANNENGQEGLFVYILMVKPNDAIALVLVLILLILVVFTWGMIRLVRPYADSGSTITYTYSSKISTGSYSDGAGAGGSPVRPVPGPGPVPGGPVYGIDIPVDRRPPRPPPVPGFSVGRRPQAQGRVNIVQEGAPRHQGRVNIVQAGGPQGRVNVVPGGGAGGGGQVNLPPEPGGRVNLP</sequence>